<feature type="region of interest" description="Disordered" evidence="3">
    <location>
        <begin position="1"/>
        <end position="34"/>
    </location>
</feature>
<name>A0A3D9UTI3_9MICO</name>
<feature type="compositionally biased region" description="Acidic residues" evidence="3">
    <location>
        <begin position="299"/>
        <end position="327"/>
    </location>
</feature>
<accession>A0A3D9UTI3</accession>
<keyword evidence="5" id="KW-1185">Reference proteome</keyword>
<proteinExistence type="predicted"/>
<dbReference type="EMBL" id="QTUA01000001">
    <property type="protein sequence ID" value="REF31290.1"/>
    <property type="molecule type" value="Genomic_DNA"/>
</dbReference>
<evidence type="ECO:0000256" key="3">
    <source>
        <dbReference type="SAM" id="MobiDB-lite"/>
    </source>
</evidence>
<dbReference type="AlphaFoldDB" id="A0A3D9UTI3"/>
<dbReference type="Gene3D" id="6.10.250.2410">
    <property type="match status" value="1"/>
</dbReference>
<evidence type="ECO:0000256" key="1">
    <source>
        <dbReference type="ARBA" id="ARBA00022829"/>
    </source>
</evidence>
<feature type="region of interest" description="Disordered" evidence="3">
    <location>
        <begin position="297"/>
        <end position="327"/>
    </location>
</feature>
<evidence type="ECO:0000313" key="4">
    <source>
        <dbReference type="EMBL" id="REF31290.1"/>
    </source>
</evidence>
<reference evidence="4 5" key="1">
    <citation type="submission" date="2018-08" db="EMBL/GenBank/DDBJ databases">
        <title>Sequencing the genomes of 1000 actinobacteria strains.</title>
        <authorList>
            <person name="Klenk H.-P."/>
        </authorList>
    </citation>
    <scope>NUCLEOTIDE SEQUENCE [LARGE SCALE GENOMIC DNA]</scope>
    <source>
        <strain evidence="4 5">DSM 22967</strain>
    </source>
</reference>
<dbReference type="Pfam" id="PF02616">
    <property type="entry name" value="SMC_ScpA"/>
    <property type="match status" value="1"/>
</dbReference>
<protein>
    <recommendedName>
        <fullName evidence="2">Segregation and condensation protein A</fullName>
    </recommendedName>
</protein>
<dbReference type="OrthoDB" id="9811016at2"/>
<gene>
    <name evidence="4" type="ORF">DFJ65_2346</name>
</gene>
<dbReference type="PANTHER" id="PTHR33969">
    <property type="entry name" value="SEGREGATION AND CONDENSATION PROTEIN A"/>
    <property type="match status" value="1"/>
</dbReference>
<dbReference type="Proteomes" id="UP000256253">
    <property type="component" value="Unassembled WGS sequence"/>
</dbReference>
<evidence type="ECO:0000313" key="5">
    <source>
        <dbReference type="Proteomes" id="UP000256253"/>
    </source>
</evidence>
<comment type="caution">
    <text evidence="4">The sequence shown here is derived from an EMBL/GenBank/DDBJ whole genome shotgun (WGS) entry which is preliminary data.</text>
</comment>
<dbReference type="RefSeq" id="WP_115923152.1">
    <property type="nucleotide sequence ID" value="NZ_QTUA01000001.1"/>
</dbReference>
<organism evidence="4 5">
    <name type="scientific">Calidifontibacter indicus</name>
    <dbReference type="NCBI Taxonomy" id="419650"/>
    <lineage>
        <taxon>Bacteria</taxon>
        <taxon>Bacillati</taxon>
        <taxon>Actinomycetota</taxon>
        <taxon>Actinomycetes</taxon>
        <taxon>Micrococcales</taxon>
        <taxon>Dermacoccaceae</taxon>
        <taxon>Calidifontibacter</taxon>
    </lineage>
</organism>
<dbReference type="InterPro" id="IPR003768">
    <property type="entry name" value="ScpA"/>
</dbReference>
<keyword evidence="1" id="KW-0159">Chromosome partition</keyword>
<evidence type="ECO:0000256" key="2">
    <source>
        <dbReference type="ARBA" id="ARBA00044777"/>
    </source>
</evidence>
<dbReference type="PANTHER" id="PTHR33969:SF2">
    <property type="entry name" value="SEGREGATION AND CONDENSATION PROTEIN A"/>
    <property type="match status" value="1"/>
</dbReference>
<dbReference type="GO" id="GO:0007059">
    <property type="term" value="P:chromosome segregation"/>
    <property type="evidence" value="ECO:0007669"/>
    <property type="project" value="UniProtKB-KW"/>
</dbReference>
<sequence>MNSSLAATQPEPVGEPSTDPEVEAGADLDPSVPGGVITKRASSAPFEVHLDVFSGPFELLLGLISKHKLDVTEIALHKVTDEFIAHIRAAQKSQADWDLGQASEFLLIAATLLDLKAARLLPNSGPEDEEDLALIEARDLLFARLLQYRAFKQVASAFEQRMATAGRITARQAGLEERFAGLLPELVMNVTPEQLAMIAANAMIPKPPPQVGLEHLHQAAVSVREQAGIVADKLRSAKVSSFRDLVEDADSTLVIVARFLAVLELFKEAVIVFEQPEALGELTVRWTADEDAQVQVSAEFDEADQTTEETTEETTADRDEAEGGADD</sequence>